<dbReference type="InterPro" id="IPR036047">
    <property type="entry name" value="F-box-like_dom_sf"/>
</dbReference>
<evidence type="ECO:0000313" key="5">
    <source>
        <dbReference type="EMBL" id="RVX01920.1"/>
    </source>
</evidence>
<reference evidence="4 6" key="1">
    <citation type="journal article" date="2018" name="PLoS Genet.">
        <title>Population sequencing reveals clonal diversity and ancestral inbreeding in the grapevine cultivar Chardonnay.</title>
        <authorList>
            <person name="Roach M.J."/>
            <person name="Johnson D.L."/>
            <person name="Bohlmann J."/>
            <person name="van Vuuren H.J."/>
            <person name="Jones S.J."/>
            <person name="Pretorius I.S."/>
            <person name="Schmidt S.A."/>
            <person name="Borneman A.R."/>
        </authorList>
    </citation>
    <scope>NUCLEOTIDE SEQUENCE [LARGE SCALE GENOMIC DNA]</scope>
    <source>
        <strain evidence="6">cv. Chardonnay</strain>
        <strain evidence="4">I10V1</strain>
        <tissue evidence="4">Leaf</tissue>
    </source>
</reference>
<evidence type="ECO:0000259" key="2">
    <source>
        <dbReference type="Pfam" id="PF00646"/>
    </source>
</evidence>
<gene>
    <name evidence="5" type="ORF">CK203_019515</name>
    <name evidence="4" type="ORF">CK203_091883</name>
</gene>
<dbReference type="InterPro" id="IPR050942">
    <property type="entry name" value="F-box_BR-signaling"/>
</dbReference>
<dbReference type="PANTHER" id="PTHR44259:SF114">
    <property type="entry name" value="OS06G0707300 PROTEIN"/>
    <property type="match status" value="1"/>
</dbReference>
<dbReference type="EMBL" id="QGNW01000073">
    <property type="protein sequence ID" value="RVX01920.1"/>
    <property type="molecule type" value="Genomic_DNA"/>
</dbReference>
<evidence type="ECO:0000259" key="3">
    <source>
        <dbReference type="Pfam" id="PF03478"/>
    </source>
</evidence>
<dbReference type="Gene3D" id="1.20.1280.50">
    <property type="match status" value="1"/>
</dbReference>
<evidence type="ECO:0000313" key="4">
    <source>
        <dbReference type="EMBL" id="RVW41956.1"/>
    </source>
</evidence>
<dbReference type="Pfam" id="PF00646">
    <property type="entry name" value="F-box"/>
    <property type="match status" value="1"/>
</dbReference>
<dbReference type="PANTHER" id="PTHR44259">
    <property type="entry name" value="OS07G0183000 PROTEIN-RELATED"/>
    <property type="match status" value="1"/>
</dbReference>
<evidence type="ECO:0000256" key="1">
    <source>
        <dbReference type="SAM" id="MobiDB-lite"/>
    </source>
</evidence>
<accession>A0A438E2N1</accession>
<feature type="domain" description="KIB1-4 beta-propeller" evidence="3">
    <location>
        <begin position="74"/>
        <end position="427"/>
    </location>
</feature>
<dbReference type="Pfam" id="PF03478">
    <property type="entry name" value="Beta-prop_KIB1-4"/>
    <property type="match status" value="1"/>
</dbReference>
<comment type="caution">
    <text evidence="4">The sequence shown here is derived from an EMBL/GenBank/DDBJ whole genome shotgun (WGS) entry which is preliminary data.</text>
</comment>
<feature type="domain" description="F-box" evidence="2">
    <location>
        <begin position="7"/>
        <end position="41"/>
    </location>
</feature>
<feature type="compositionally biased region" description="Acidic residues" evidence="1">
    <location>
        <begin position="162"/>
        <end position="171"/>
    </location>
</feature>
<organism evidence="4 6">
    <name type="scientific">Vitis vinifera</name>
    <name type="common">Grape</name>
    <dbReference type="NCBI Taxonomy" id="29760"/>
    <lineage>
        <taxon>Eukaryota</taxon>
        <taxon>Viridiplantae</taxon>
        <taxon>Streptophyta</taxon>
        <taxon>Embryophyta</taxon>
        <taxon>Tracheophyta</taxon>
        <taxon>Spermatophyta</taxon>
        <taxon>Magnoliopsida</taxon>
        <taxon>eudicotyledons</taxon>
        <taxon>Gunneridae</taxon>
        <taxon>Pentapetalae</taxon>
        <taxon>rosids</taxon>
        <taxon>Vitales</taxon>
        <taxon>Vitaceae</taxon>
        <taxon>Viteae</taxon>
        <taxon>Vitis</taxon>
    </lineage>
</organism>
<dbReference type="InterPro" id="IPR001810">
    <property type="entry name" value="F-box_dom"/>
</dbReference>
<proteinExistence type="predicted"/>
<dbReference type="Proteomes" id="UP000288805">
    <property type="component" value="Unassembled WGS sequence"/>
</dbReference>
<protein>
    <recommendedName>
        <fullName evidence="7">F-box domain-containing protein</fullName>
    </recommendedName>
</protein>
<name>A0A438E2N1_VITVI</name>
<dbReference type="InterPro" id="IPR005174">
    <property type="entry name" value="KIB1-4_b-propeller"/>
</dbReference>
<evidence type="ECO:0008006" key="7">
    <source>
        <dbReference type="Google" id="ProtNLM"/>
    </source>
</evidence>
<sequence>MASGSGWGRLPEALLHSILDYMVPIDGRIKFSAVCSQWRRVAWEHCRELRSKHTQQLPLLMVPTPDNSKVRRGLYSATRKTLCRSQLSVPHNKRCCGSSHGWLITVDDSSVVTLFNPFSGKIISFPPLRRLESEKRLVREYAGVVDSSCRKQVMEEFSSSEREEEEDEAEEEINHDYQEDEGEINDIAEEEETEGVPDYMNGADKVSESDYSIWKAVLSVDPDLNPSDYVLMVICGIQKRLAFIRSVDKDWTYISKKSCSTRNIRRPAGNIADIKYSKGMFYALNERGGLLSCDVSGGLKVKMITPNDMSFSFKRKLYLGESSGGDLLRVINVLDEKFRTIEFEVHGLGDGDGCGRAKWKQVESLGDAALFLGDNHSITILASDFHGCQPNSIYFSHNHSEFMAVRDGGVLKLLYLQWAPYDIGVFNLEDGKFARHHVLDPSQRLMPPPIWILPTLM</sequence>
<dbReference type="SUPFAM" id="SSF81383">
    <property type="entry name" value="F-box domain"/>
    <property type="match status" value="1"/>
</dbReference>
<feature type="region of interest" description="Disordered" evidence="1">
    <location>
        <begin position="155"/>
        <end position="179"/>
    </location>
</feature>
<evidence type="ECO:0000313" key="6">
    <source>
        <dbReference type="Proteomes" id="UP000288805"/>
    </source>
</evidence>
<dbReference type="EMBL" id="QGNW01001421">
    <property type="protein sequence ID" value="RVW41956.1"/>
    <property type="molecule type" value="Genomic_DNA"/>
</dbReference>
<dbReference type="AlphaFoldDB" id="A0A438E2N1"/>